<evidence type="ECO:0000256" key="1">
    <source>
        <dbReference type="SAM" id="Phobius"/>
    </source>
</evidence>
<accession>A0A239DN23</accession>
<feature type="transmembrane region" description="Helical" evidence="1">
    <location>
        <begin position="170"/>
        <end position="190"/>
    </location>
</feature>
<organism evidence="2 3">
    <name type="scientific">Noviherbaspirillum humi</name>
    <dbReference type="NCBI Taxonomy" id="1688639"/>
    <lineage>
        <taxon>Bacteria</taxon>
        <taxon>Pseudomonadati</taxon>
        <taxon>Pseudomonadota</taxon>
        <taxon>Betaproteobacteria</taxon>
        <taxon>Burkholderiales</taxon>
        <taxon>Oxalobacteraceae</taxon>
        <taxon>Noviherbaspirillum</taxon>
    </lineage>
</organism>
<dbReference type="OrthoDB" id="9775975at2"/>
<dbReference type="InterPro" id="IPR014550">
    <property type="entry name" value="UCP028704_OpgC"/>
</dbReference>
<feature type="transmembrane region" description="Helical" evidence="1">
    <location>
        <begin position="263"/>
        <end position="283"/>
    </location>
</feature>
<protein>
    <submittedName>
        <fullName evidence="2">OpgC protein</fullName>
    </submittedName>
</protein>
<gene>
    <name evidence="2" type="ORF">SAMN06265795_102265</name>
</gene>
<feature type="transmembrane region" description="Helical" evidence="1">
    <location>
        <begin position="347"/>
        <end position="371"/>
    </location>
</feature>
<keyword evidence="1" id="KW-0472">Membrane</keyword>
<dbReference type="Pfam" id="PF10129">
    <property type="entry name" value="OpgC_C"/>
    <property type="match status" value="1"/>
</dbReference>
<feature type="transmembrane region" description="Helical" evidence="1">
    <location>
        <begin position="105"/>
        <end position="123"/>
    </location>
</feature>
<feature type="transmembrane region" description="Helical" evidence="1">
    <location>
        <begin position="197"/>
        <end position="212"/>
    </location>
</feature>
<name>A0A239DN23_9BURK</name>
<feature type="transmembrane region" description="Helical" evidence="1">
    <location>
        <begin position="62"/>
        <end position="84"/>
    </location>
</feature>
<reference evidence="2 3" key="1">
    <citation type="submission" date="2017-06" db="EMBL/GenBank/DDBJ databases">
        <authorList>
            <person name="Kim H.J."/>
            <person name="Triplett B.A."/>
        </authorList>
    </citation>
    <scope>NUCLEOTIDE SEQUENCE [LARGE SCALE GENOMIC DNA]</scope>
    <source>
        <strain evidence="2 3">U15</strain>
    </source>
</reference>
<dbReference type="PANTHER" id="PTHR38592">
    <property type="entry name" value="BLL4819 PROTEIN"/>
    <property type="match status" value="1"/>
</dbReference>
<dbReference type="AlphaFoldDB" id="A0A239DN23"/>
<dbReference type="Proteomes" id="UP000198284">
    <property type="component" value="Unassembled WGS sequence"/>
</dbReference>
<dbReference type="PANTHER" id="PTHR38592:SF3">
    <property type="entry name" value="BLL4819 PROTEIN"/>
    <property type="match status" value="1"/>
</dbReference>
<keyword evidence="3" id="KW-1185">Reference proteome</keyword>
<sequence>MILVPPTASASPALPADSWRYRDTGGTRDLRIDFLRGFVFLLLFTAHFNYFSWFALIGWERIGVVSSAETFIILAGVVTGAVYGKKLKTEGLATCTWKLVRRAWTLYRIAFIVAGSIALLRLVPGLDTNALTTFTDPVTGQTYPLYPDLHERPIVTFFYVFFMKAGPHQFQIVGLYVVLFLLTPLIFWAIDRGHVRLLMLASWLAYLVNYLAPEATPGTAAIRLTWAEFEYAFPSLAWQLLFVHGVLAGYYKKQLLAFFRTGTGIFLVWLCVLLSGLMIVFSLNHPLPQLPDWAVIEVIPAQTFGWWYRHFFLKYQLGPGRVLNNVVLLIALYALLTVAWKPLDRLLGWLFIPLGQESMYVFFMHIYLILLVENTPLPGMHSIAVNTAIHAGALLLIWLMIRTRFLFRWIPH</sequence>
<keyword evidence="1" id="KW-0812">Transmembrane</keyword>
<dbReference type="EMBL" id="FZOT01000002">
    <property type="protein sequence ID" value="SNS33521.1"/>
    <property type="molecule type" value="Genomic_DNA"/>
</dbReference>
<proteinExistence type="predicted"/>
<feature type="transmembrane region" description="Helical" evidence="1">
    <location>
        <begin position="232"/>
        <end position="251"/>
    </location>
</feature>
<feature type="transmembrane region" description="Helical" evidence="1">
    <location>
        <begin position="38"/>
        <end position="56"/>
    </location>
</feature>
<feature type="transmembrane region" description="Helical" evidence="1">
    <location>
        <begin position="383"/>
        <end position="401"/>
    </location>
</feature>
<feature type="transmembrane region" description="Helical" evidence="1">
    <location>
        <begin position="322"/>
        <end position="340"/>
    </location>
</feature>
<keyword evidence="1" id="KW-1133">Transmembrane helix</keyword>
<evidence type="ECO:0000313" key="2">
    <source>
        <dbReference type="EMBL" id="SNS33521.1"/>
    </source>
</evidence>
<dbReference type="RefSeq" id="WP_089398129.1">
    <property type="nucleotide sequence ID" value="NZ_FZOT01000002.1"/>
</dbReference>
<evidence type="ECO:0000313" key="3">
    <source>
        <dbReference type="Proteomes" id="UP000198284"/>
    </source>
</evidence>